<dbReference type="CDD" id="cd06170">
    <property type="entry name" value="LuxR_C_like"/>
    <property type="match status" value="1"/>
</dbReference>
<gene>
    <name evidence="5" type="ORF">M992_1132</name>
</gene>
<dbReference type="RefSeq" id="WP_053907693.1">
    <property type="nucleotide sequence ID" value="NZ_CAWMUS010000010.1"/>
</dbReference>
<evidence type="ECO:0000259" key="4">
    <source>
        <dbReference type="PROSITE" id="PS50043"/>
    </source>
</evidence>
<keyword evidence="1" id="KW-0805">Transcription regulation</keyword>
<dbReference type="Pfam" id="PF08448">
    <property type="entry name" value="PAS_4"/>
    <property type="match status" value="1"/>
</dbReference>
<accession>A0A0N0IB66</accession>
<protein>
    <recommendedName>
        <fullName evidence="4">HTH luxR-type domain-containing protein</fullName>
    </recommendedName>
</protein>
<dbReference type="Pfam" id="PF00196">
    <property type="entry name" value="GerE"/>
    <property type="match status" value="1"/>
</dbReference>
<keyword evidence="2" id="KW-0238">DNA-binding</keyword>
<dbReference type="AlphaFoldDB" id="A0A0N0IB66"/>
<dbReference type="GO" id="GO:0003677">
    <property type="term" value="F:DNA binding"/>
    <property type="evidence" value="ECO:0007669"/>
    <property type="project" value="UniProtKB-KW"/>
</dbReference>
<evidence type="ECO:0000256" key="3">
    <source>
        <dbReference type="ARBA" id="ARBA00023163"/>
    </source>
</evidence>
<name>A0A0N0IB66_9GAMM</name>
<organism evidence="5 6">
    <name type="scientific">Moellerella wisconsensis ATCC 35017</name>
    <dbReference type="NCBI Taxonomy" id="1354267"/>
    <lineage>
        <taxon>Bacteria</taxon>
        <taxon>Pseudomonadati</taxon>
        <taxon>Pseudomonadota</taxon>
        <taxon>Gammaproteobacteria</taxon>
        <taxon>Enterobacterales</taxon>
        <taxon>Morganellaceae</taxon>
        <taxon>Moellerella</taxon>
    </lineage>
</organism>
<evidence type="ECO:0000313" key="5">
    <source>
        <dbReference type="EMBL" id="KPD03540.1"/>
    </source>
</evidence>
<feature type="domain" description="HTH luxR-type" evidence="4">
    <location>
        <begin position="148"/>
        <end position="210"/>
    </location>
</feature>
<dbReference type="Proteomes" id="UP000053226">
    <property type="component" value="Unassembled WGS sequence"/>
</dbReference>
<dbReference type="InterPro" id="IPR000792">
    <property type="entry name" value="Tscrpt_reg_LuxR_C"/>
</dbReference>
<evidence type="ECO:0000256" key="2">
    <source>
        <dbReference type="ARBA" id="ARBA00023125"/>
    </source>
</evidence>
<evidence type="ECO:0000256" key="1">
    <source>
        <dbReference type="ARBA" id="ARBA00023015"/>
    </source>
</evidence>
<reference evidence="5 6" key="1">
    <citation type="submission" date="2015-07" db="EMBL/GenBank/DDBJ databases">
        <title>ATOL: Assembling a taxonomically balanced genome-scale reconstruction of the evolutionary history of the Enterobacteriaceae.</title>
        <authorList>
            <person name="Plunkett G.III."/>
            <person name="Neeno-Eckwall E.C."/>
            <person name="Glasner J.D."/>
            <person name="Perna N.T."/>
        </authorList>
    </citation>
    <scope>NUCLEOTIDE SEQUENCE [LARGE SCALE GENOMIC DNA]</scope>
    <source>
        <strain evidence="5 6">ATCC 35017</strain>
    </source>
</reference>
<dbReference type="SMART" id="SM00421">
    <property type="entry name" value="HTH_LUXR"/>
    <property type="match status" value="1"/>
</dbReference>
<evidence type="ECO:0000313" key="6">
    <source>
        <dbReference type="Proteomes" id="UP000053226"/>
    </source>
</evidence>
<dbReference type="PANTHER" id="PTHR44688:SF16">
    <property type="entry name" value="DNA-BINDING TRANSCRIPTIONAL ACTIVATOR DEVR_DOSR"/>
    <property type="match status" value="1"/>
</dbReference>
<dbReference type="OrthoDB" id="6191871at2"/>
<keyword evidence="6" id="KW-1185">Reference proteome</keyword>
<dbReference type="EMBL" id="LGAA01000010">
    <property type="protein sequence ID" value="KPD03540.1"/>
    <property type="molecule type" value="Genomic_DNA"/>
</dbReference>
<sequence>MNNFNINNLPADMINTFEMSEDAWGIKDKNSNFAYVNTKLKNLHSLSNEFDYEGLSDGDIPWNGSTYYKEHILHDQTTIKKNINVTSLETHHFSKENNLSSYLCEKMPFYDENGICQGLIFHARQAHSYCLNRLFRGKLPGSLMFTPPVETISSREWDVIFLFIHRYTSKQIGNILNISYRTVENHFAAIYQKIGIHKASQFLEYCYEHDFDLYVPEHFVKSGSRLLFKE</sequence>
<dbReference type="Gene3D" id="1.10.10.10">
    <property type="entry name" value="Winged helix-like DNA-binding domain superfamily/Winged helix DNA-binding domain"/>
    <property type="match status" value="1"/>
</dbReference>
<dbReference type="InterPro" id="IPR013656">
    <property type="entry name" value="PAS_4"/>
</dbReference>
<comment type="caution">
    <text evidence="5">The sequence shown here is derived from an EMBL/GenBank/DDBJ whole genome shotgun (WGS) entry which is preliminary data.</text>
</comment>
<dbReference type="InterPro" id="IPR036388">
    <property type="entry name" value="WH-like_DNA-bd_sf"/>
</dbReference>
<dbReference type="PANTHER" id="PTHR44688">
    <property type="entry name" value="DNA-BINDING TRANSCRIPTIONAL ACTIVATOR DEVR_DOSR"/>
    <property type="match status" value="1"/>
</dbReference>
<proteinExistence type="predicted"/>
<dbReference type="SUPFAM" id="SSF46894">
    <property type="entry name" value="C-terminal effector domain of the bipartite response regulators"/>
    <property type="match status" value="1"/>
</dbReference>
<keyword evidence="3" id="KW-0804">Transcription</keyword>
<dbReference type="InterPro" id="IPR016032">
    <property type="entry name" value="Sig_transdc_resp-reg_C-effctor"/>
</dbReference>
<dbReference type="GO" id="GO:0006355">
    <property type="term" value="P:regulation of DNA-templated transcription"/>
    <property type="evidence" value="ECO:0007669"/>
    <property type="project" value="InterPro"/>
</dbReference>
<dbReference type="PROSITE" id="PS50043">
    <property type="entry name" value="HTH_LUXR_2"/>
    <property type="match status" value="1"/>
</dbReference>